<comment type="caution">
    <text evidence="1">The sequence shown here is derived from an EMBL/GenBank/DDBJ whole genome shotgun (WGS) entry which is preliminary data.</text>
</comment>
<organism evidence="1 2">
    <name type="scientific">Racocetra persica</name>
    <dbReference type="NCBI Taxonomy" id="160502"/>
    <lineage>
        <taxon>Eukaryota</taxon>
        <taxon>Fungi</taxon>
        <taxon>Fungi incertae sedis</taxon>
        <taxon>Mucoromycota</taxon>
        <taxon>Glomeromycotina</taxon>
        <taxon>Glomeromycetes</taxon>
        <taxon>Diversisporales</taxon>
        <taxon>Gigasporaceae</taxon>
        <taxon>Racocetra</taxon>
    </lineage>
</organism>
<protein>
    <submittedName>
        <fullName evidence="1">6960_t:CDS:1</fullName>
    </submittedName>
</protein>
<reference evidence="1" key="1">
    <citation type="submission" date="2021-06" db="EMBL/GenBank/DDBJ databases">
        <authorList>
            <person name="Kallberg Y."/>
            <person name="Tangrot J."/>
            <person name="Rosling A."/>
        </authorList>
    </citation>
    <scope>NUCLEOTIDE SEQUENCE</scope>
    <source>
        <strain evidence="1">MA461A</strain>
    </source>
</reference>
<sequence>VALNTPQNVQTGSTTGISWKFDGVRFDVPINISMGSYLAITWSYSGTQSRLNVLGIMILQISNILIIDSNVDFTKKSLLWAVTVDAGSYKFFLMDKISYLFVFSNKFIVSQKSEGSSSSYENMKIIDLEVDNYENKDRIGNDKKKRINNGIFKNGAMRIKNGAIPVKSIEKRVEANKLKDARVD</sequence>
<name>A0ACA9S0F1_9GLOM</name>
<dbReference type="Proteomes" id="UP000789920">
    <property type="component" value="Unassembled WGS sequence"/>
</dbReference>
<feature type="non-terminal residue" evidence="1">
    <location>
        <position position="184"/>
    </location>
</feature>
<dbReference type="EMBL" id="CAJVQC010080186">
    <property type="protein sequence ID" value="CAG8817781.1"/>
    <property type="molecule type" value="Genomic_DNA"/>
</dbReference>
<accession>A0ACA9S0F1</accession>
<feature type="non-terminal residue" evidence="1">
    <location>
        <position position="1"/>
    </location>
</feature>
<proteinExistence type="predicted"/>
<evidence type="ECO:0000313" key="1">
    <source>
        <dbReference type="EMBL" id="CAG8817781.1"/>
    </source>
</evidence>
<keyword evidence="2" id="KW-1185">Reference proteome</keyword>
<gene>
    <name evidence="1" type="ORF">RPERSI_LOCUS24770</name>
</gene>
<evidence type="ECO:0000313" key="2">
    <source>
        <dbReference type="Proteomes" id="UP000789920"/>
    </source>
</evidence>